<evidence type="ECO:0000313" key="6">
    <source>
        <dbReference type="EMBL" id="KJA22662.1"/>
    </source>
</evidence>
<feature type="domain" description="F-box" evidence="5">
    <location>
        <begin position="36"/>
        <end position="82"/>
    </location>
</feature>
<dbReference type="AlphaFoldDB" id="A0A0D2L6R3"/>
<dbReference type="SMART" id="SM00256">
    <property type="entry name" value="FBOX"/>
    <property type="match status" value="1"/>
</dbReference>
<protein>
    <recommendedName>
        <fullName evidence="5">F-box domain-containing protein</fullName>
    </recommendedName>
</protein>
<gene>
    <name evidence="6" type="ORF">HYPSUDRAFT_54769</name>
</gene>
<dbReference type="SUPFAM" id="SSF81383">
    <property type="entry name" value="F-box domain"/>
    <property type="match status" value="1"/>
</dbReference>
<organism evidence="6 7">
    <name type="scientific">Hypholoma sublateritium (strain FD-334 SS-4)</name>
    <dbReference type="NCBI Taxonomy" id="945553"/>
    <lineage>
        <taxon>Eukaryota</taxon>
        <taxon>Fungi</taxon>
        <taxon>Dikarya</taxon>
        <taxon>Basidiomycota</taxon>
        <taxon>Agaricomycotina</taxon>
        <taxon>Agaricomycetes</taxon>
        <taxon>Agaricomycetidae</taxon>
        <taxon>Agaricales</taxon>
        <taxon>Agaricineae</taxon>
        <taxon>Strophariaceae</taxon>
        <taxon>Hypholoma</taxon>
    </lineage>
</organism>
<name>A0A0D2L6R3_HYPSF</name>
<evidence type="ECO:0000259" key="5">
    <source>
        <dbReference type="PROSITE" id="PS50181"/>
    </source>
</evidence>
<sequence length="927" mass="98274">MLNRPSELPQTDAHLQSLSKATPKSKSQHGISKIGYPILLDVPVETLTGITSYLDPPSLFSLAKVNKHLNHLVRDDNTWRRAFALQFLGIGPEGNLDDEKILLLRRSERSWRQELIAHYTLIRRWERSRNVTTAHVPVHSPISGMRLLSSHALLTSSITYGIVARSVPLTGKVLSGYLDASGVRAGLGIGNPNAEFTPNVSSCAMSSDGGTAKIVWGSRAGHLIFTTAPRAMETSRRSAADIKRCPAADEHNGAVLDVQWVDTSNGWVISGGADSCVKLWDAKTASCPWTSGPNLITFVPDRCLKVAACSQYGFIVSVHASGDIHLWTGFDFSVPARTFSDVKAFSIQCPIRTSTEGYDAQLPHDVKTLCVDPVYPSPAILVAYQNDPFFYRVRVDPASGHTDTTAFGDPFFGSTSVVVPFFRAEPEQSSFVLVGDHLGCVSLYAWDTDAARASAATQAIGPTRKFEAHADGATVTAIAWNGLTLVTGSVRGTTHVWDALTFAPLRAFASPVPRLRGRAAHPGVDLVERESVRHILISAERDALFVGVGDRVMAWRAGPVPKSVPGGVRGRHSGGALGKKRALNAKYLGQLELHQTIQESRSLLKEELKSSKKSFGREQEHRAGLNNLGLSEAEAVEYVLMLSRDEAAANAAASSSSSLAVEEGIFEGDFDDDDFTSQTEDDSRSTASSRRPSTSASASTSSGVSATRTYSSSSSASSSSRHSVASHRSGLTMTTGGRLIPRVAPADPSSNEKIRVSPPFREEPMEAGPARDPGDDAAGTRMHIAEHYFPPIASAGTSPVPTGGGAAVHAASHALRRMGSRTPPGAVSPAPGGSPQSARSSAWSVPLRASGGSAGASPVSSASAARGAWAGPARVSPPAWAAQQQSRGGSGSSAITIDTSPAEEMDDDLRFALELSLVEARSRGEAA</sequence>
<dbReference type="InterPro" id="IPR036047">
    <property type="entry name" value="F-box-like_dom_sf"/>
</dbReference>
<dbReference type="InterPro" id="IPR015943">
    <property type="entry name" value="WD40/YVTN_repeat-like_dom_sf"/>
</dbReference>
<dbReference type="Proteomes" id="UP000054270">
    <property type="component" value="Unassembled WGS sequence"/>
</dbReference>
<feature type="compositionally biased region" description="Low complexity" evidence="4">
    <location>
        <begin position="823"/>
        <end position="842"/>
    </location>
</feature>
<feature type="compositionally biased region" description="Low complexity" evidence="4">
    <location>
        <begin position="767"/>
        <end position="778"/>
    </location>
</feature>
<proteinExistence type="predicted"/>
<dbReference type="SMART" id="SM00320">
    <property type="entry name" value="WD40"/>
    <property type="match status" value="3"/>
</dbReference>
<evidence type="ECO:0000256" key="2">
    <source>
        <dbReference type="ARBA" id="ARBA00022737"/>
    </source>
</evidence>
<dbReference type="PANTHER" id="PTHR19855:SF11">
    <property type="entry name" value="RIBOSOME BIOGENESIS PROTEIN WDR12"/>
    <property type="match status" value="1"/>
</dbReference>
<dbReference type="Gene3D" id="1.20.1280.50">
    <property type="match status" value="1"/>
</dbReference>
<dbReference type="InterPro" id="IPR001680">
    <property type="entry name" value="WD40_rpt"/>
</dbReference>
<dbReference type="SUPFAM" id="SSF50978">
    <property type="entry name" value="WD40 repeat-like"/>
    <property type="match status" value="1"/>
</dbReference>
<keyword evidence="2" id="KW-0677">Repeat</keyword>
<dbReference type="PROSITE" id="PS50181">
    <property type="entry name" value="FBOX"/>
    <property type="match status" value="1"/>
</dbReference>
<dbReference type="InterPro" id="IPR036322">
    <property type="entry name" value="WD40_repeat_dom_sf"/>
</dbReference>
<evidence type="ECO:0000256" key="4">
    <source>
        <dbReference type="SAM" id="MobiDB-lite"/>
    </source>
</evidence>
<keyword evidence="1 3" id="KW-0853">WD repeat</keyword>
<feature type="compositionally biased region" description="Low complexity" evidence="4">
    <location>
        <begin position="685"/>
        <end position="730"/>
    </location>
</feature>
<feature type="region of interest" description="Disordered" evidence="4">
    <location>
        <begin position="669"/>
        <end position="778"/>
    </location>
</feature>
<dbReference type="PROSITE" id="PS50082">
    <property type="entry name" value="WD_REPEATS_2"/>
    <property type="match status" value="1"/>
</dbReference>
<evidence type="ECO:0000313" key="7">
    <source>
        <dbReference type="Proteomes" id="UP000054270"/>
    </source>
</evidence>
<evidence type="ECO:0000256" key="3">
    <source>
        <dbReference type="PROSITE-ProRule" id="PRU00221"/>
    </source>
</evidence>
<feature type="compositionally biased region" description="Basic and acidic residues" evidence="4">
    <location>
        <begin position="750"/>
        <end position="764"/>
    </location>
</feature>
<dbReference type="Gene3D" id="2.130.10.10">
    <property type="entry name" value="YVTN repeat-like/Quinoprotein amine dehydrogenase"/>
    <property type="match status" value="2"/>
</dbReference>
<dbReference type="InterPro" id="IPR019775">
    <property type="entry name" value="WD40_repeat_CS"/>
</dbReference>
<feature type="region of interest" description="Disordered" evidence="4">
    <location>
        <begin position="818"/>
        <end position="905"/>
    </location>
</feature>
<keyword evidence="7" id="KW-1185">Reference proteome</keyword>
<dbReference type="PANTHER" id="PTHR19855">
    <property type="entry name" value="WD40 REPEAT PROTEIN 12, 37"/>
    <property type="match status" value="1"/>
</dbReference>
<dbReference type="OrthoDB" id="429520at2759"/>
<dbReference type="Pfam" id="PF12937">
    <property type="entry name" value="F-box-like"/>
    <property type="match status" value="1"/>
</dbReference>
<dbReference type="EMBL" id="KN817548">
    <property type="protein sequence ID" value="KJA22662.1"/>
    <property type="molecule type" value="Genomic_DNA"/>
</dbReference>
<evidence type="ECO:0000256" key="1">
    <source>
        <dbReference type="ARBA" id="ARBA00022574"/>
    </source>
</evidence>
<reference evidence="7" key="1">
    <citation type="submission" date="2014-04" db="EMBL/GenBank/DDBJ databases">
        <title>Evolutionary Origins and Diversification of the Mycorrhizal Mutualists.</title>
        <authorList>
            <consortium name="DOE Joint Genome Institute"/>
            <consortium name="Mycorrhizal Genomics Consortium"/>
            <person name="Kohler A."/>
            <person name="Kuo A."/>
            <person name="Nagy L.G."/>
            <person name="Floudas D."/>
            <person name="Copeland A."/>
            <person name="Barry K.W."/>
            <person name="Cichocki N."/>
            <person name="Veneault-Fourrey C."/>
            <person name="LaButti K."/>
            <person name="Lindquist E.A."/>
            <person name="Lipzen A."/>
            <person name="Lundell T."/>
            <person name="Morin E."/>
            <person name="Murat C."/>
            <person name="Riley R."/>
            <person name="Ohm R."/>
            <person name="Sun H."/>
            <person name="Tunlid A."/>
            <person name="Henrissat B."/>
            <person name="Grigoriev I.V."/>
            <person name="Hibbett D.S."/>
            <person name="Martin F."/>
        </authorList>
    </citation>
    <scope>NUCLEOTIDE SEQUENCE [LARGE SCALE GENOMIC DNA]</scope>
    <source>
        <strain evidence="7">FD-334 SS-4</strain>
    </source>
</reference>
<dbReference type="PROSITE" id="PS00678">
    <property type="entry name" value="WD_REPEATS_1"/>
    <property type="match status" value="1"/>
</dbReference>
<dbReference type="InterPro" id="IPR001810">
    <property type="entry name" value="F-box_dom"/>
</dbReference>
<feature type="compositionally biased region" description="Low complexity" evidence="4">
    <location>
        <begin position="849"/>
        <end position="874"/>
    </location>
</feature>
<feature type="repeat" description="WD" evidence="3">
    <location>
        <begin position="248"/>
        <end position="290"/>
    </location>
</feature>
<accession>A0A0D2L6R3</accession>
<dbReference type="OMA" id="EFSPHVS"/>
<dbReference type="STRING" id="945553.A0A0D2L6R3"/>
<dbReference type="PROSITE" id="PS50294">
    <property type="entry name" value="WD_REPEATS_REGION"/>
    <property type="match status" value="1"/>
</dbReference>